<dbReference type="AlphaFoldDB" id="A0A9P0AW65"/>
<evidence type="ECO:0000313" key="2">
    <source>
        <dbReference type="Proteomes" id="UP001154078"/>
    </source>
</evidence>
<dbReference type="GO" id="GO:0019185">
    <property type="term" value="C:snRNA-activating protein complex"/>
    <property type="evidence" value="ECO:0007669"/>
    <property type="project" value="TreeGrafter"/>
</dbReference>
<dbReference type="GO" id="GO:0043565">
    <property type="term" value="F:sequence-specific DNA binding"/>
    <property type="evidence" value="ECO:0007669"/>
    <property type="project" value="TreeGrafter"/>
</dbReference>
<name>A0A9P0AW65_BRAAE</name>
<evidence type="ECO:0000313" key="1">
    <source>
        <dbReference type="EMBL" id="CAH0548849.1"/>
    </source>
</evidence>
<evidence type="ECO:0008006" key="3">
    <source>
        <dbReference type="Google" id="ProtNLM"/>
    </source>
</evidence>
<dbReference type="OrthoDB" id="20127at2759"/>
<dbReference type="InterPro" id="IPR019188">
    <property type="entry name" value="SNAPC1"/>
</dbReference>
<gene>
    <name evidence="1" type="ORF">MELIAE_LOCUS2217</name>
</gene>
<sequence>MAEESERETFSRFKYISESTSAFQRDVEQLLNTFGALKSLKFADFAEVWKEMNFVNVFSGLQYVQYINDITENMFFVVKKYVYFPQSIFTQVGAMYLLYSLYYNQPLKGLVKIRLTLDEYNRIIHCIETLKAKNELDMPYIFAKLKVNNAFIFVAERKVLGPEERFIKNHDYFIDNTFQDQKSESALKKLQTIIHCEHVDNLKDLQSQYEKELKRFARKNASFSNFHSTILDDIEAAKEKIQTTASKSTEQEDHLRKIKKKAFAAKNAVYRGSKSCITAIKLEKPDL</sequence>
<dbReference type="PANTHER" id="PTHR15131:SF3">
    <property type="entry name" value="SNRNA-ACTIVATING PROTEIN COMPLEX SUBUNIT 1"/>
    <property type="match status" value="1"/>
</dbReference>
<dbReference type="EMBL" id="OV121141">
    <property type="protein sequence ID" value="CAH0548849.1"/>
    <property type="molecule type" value="Genomic_DNA"/>
</dbReference>
<protein>
    <recommendedName>
        <fullName evidence="3">snRNA-activating protein complex subunit 1</fullName>
    </recommendedName>
</protein>
<proteinExistence type="predicted"/>
<dbReference type="GO" id="GO:0042796">
    <property type="term" value="P:snRNA transcription by RNA polymerase III"/>
    <property type="evidence" value="ECO:0007669"/>
    <property type="project" value="TreeGrafter"/>
</dbReference>
<accession>A0A9P0AW65</accession>
<keyword evidence="2" id="KW-1185">Reference proteome</keyword>
<organism evidence="1 2">
    <name type="scientific">Brassicogethes aeneus</name>
    <name type="common">Rape pollen beetle</name>
    <name type="synonym">Meligethes aeneus</name>
    <dbReference type="NCBI Taxonomy" id="1431903"/>
    <lineage>
        <taxon>Eukaryota</taxon>
        <taxon>Metazoa</taxon>
        <taxon>Ecdysozoa</taxon>
        <taxon>Arthropoda</taxon>
        <taxon>Hexapoda</taxon>
        <taxon>Insecta</taxon>
        <taxon>Pterygota</taxon>
        <taxon>Neoptera</taxon>
        <taxon>Endopterygota</taxon>
        <taxon>Coleoptera</taxon>
        <taxon>Polyphaga</taxon>
        <taxon>Cucujiformia</taxon>
        <taxon>Nitidulidae</taxon>
        <taxon>Meligethinae</taxon>
        <taxon>Brassicogethes</taxon>
    </lineage>
</organism>
<dbReference type="Proteomes" id="UP001154078">
    <property type="component" value="Chromosome 10"/>
</dbReference>
<dbReference type="PANTHER" id="PTHR15131">
    <property type="entry name" value="SMALL NUCLEAR RNA ACTIVATING COMPLEX, POLYPEPTIDE 1"/>
    <property type="match status" value="1"/>
</dbReference>
<dbReference type="GO" id="GO:0042795">
    <property type="term" value="P:snRNA transcription by RNA polymerase II"/>
    <property type="evidence" value="ECO:0007669"/>
    <property type="project" value="TreeGrafter"/>
</dbReference>
<dbReference type="Pfam" id="PF09808">
    <property type="entry name" value="SNAPC1"/>
    <property type="match status" value="1"/>
</dbReference>
<reference evidence="1" key="1">
    <citation type="submission" date="2021-12" db="EMBL/GenBank/DDBJ databases">
        <authorList>
            <person name="King R."/>
        </authorList>
    </citation>
    <scope>NUCLEOTIDE SEQUENCE</scope>
</reference>